<dbReference type="GO" id="GO:0035556">
    <property type="term" value="P:intracellular signal transduction"/>
    <property type="evidence" value="ECO:0007669"/>
    <property type="project" value="InterPro"/>
</dbReference>
<organism evidence="3 4">
    <name type="scientific">Mesorhizobium muleiense</name>
    <dbReference type="NCBI Taxonomy" id="1004279"/>
    <lineage>
        <taxon>Bacteria</taxon>
        <taxon>Pseudomonadati</taxon>
        <taxon>Pseudomonadota</taxon>
        <taxon>Alphaproteobacteria</taxon>
        <taxon>Hyphomicrobiales</taxon>
        <taxon>Phyllobacteriaceae</taxon>
        <taxon>Mesorhizobium</taxon>
    </lineage>
</organism>
<name>A0A1G8XY84_9HYPH</name>
<keyword evidence="4" id="KW-1185">Reference proteome</keyword>
<evidence type="ECO:0000259" key="2">
    <source>
        <dbReference type="PROSITE" id="PS50125"/>
    </source>
</evidence>
<keyword evidence="1" id="KW-0812">Transmembrane</keyword>
<dbReference type="GO" id="GO:0004016">
    <property type="term" value="F:adenylate cyclase activity"/>
    <property type="evidence" value="ECO:0007669"/>
    <property type="project" value="UniProtKB-ARBA"/>
</dbReference>
<dbReference type="CDD" id="cd07302">
    <property type="entry name" value="CHD"/>
    <property type="match status" value="1"/>
</dbReference>
<dbReference type="SUPFAM" id="SSF55073">
    <property type="entry name" value="Nucleotide cyclase"/>
    <property type="match status" value="1"/>
</dbReference>
<dbReference type="InterPro" id="IPR029787">
    <property type="entry name" value="Nucleotide_cyclase"/>
</dbReference>
<feature type="transmembrane region" description="Helical" evidence="1">
    <location>
        <begin position="26"/>
        <end position="44"/>
    </location>
</feature>
<keyword evidence="1" id="KW-1133">Transmembrane helix</keyword>
<dbReference type="Proteomes" id="UP000198894">
    <property type="component" value="Unassembled WGS sequence"/>
</dbReference>
<reference evidence="4" key="1">
    <citation type="submission" date="2016-10" db="EMBL/GenBank/DDBJ databases">
        <authorList>
            <person name="Varghese N."/>
            <person name="Submissions S."/>
        </authorList>
    </citation>
    <scope>NUCLEOTIDE SEQUENCE [LARGE SCALE GENOMIC DNA]</scope>
    <source>
        <strain evidence="4">CGMCC 1.11022</strain>
    </source>
</reference>
<dbReference type="Gene3D" id="3.30.70.1230">
    <property type="entry name" value="Nucleotide cyclase"/>
    <property type="match status" value="1"/>
</dbReference>
<feature type="transmembrane region" description="Helical" evidence="1">
    <location>
        <begin position="87"/>
        <end position="111"/>
    </location>
</feature>
<dbReference type="Pfam" id="PF00211">
    <property type="entry name" value="Guanylate_cyc"/>
    <property type="match status" value="1"/>
</dbReference>
<evidence type="ECO:0000313" key="4">
    <source>
        <dbReference type="Proteomes" id="UP000198894"/>
    </source>
</evidence>
<dbReference type="PANTHER" id="PTHR43081">
    <property type="entry name" value="ADENYLATE CYCLASE, TERMINAL-DIFFERENTIATION SPECIFIC-RELATED"/>
    <property type="match status" value="1"/>
</dbReference>
<gene>
    <name evidence="3" type="ORF">SAMN05428953_11092</name>
</gene>
<dbReference type="InterPro" id="IPR050697">
    <property type="entry name" value="Adenylyl/Guanylyl_Cyclase_3/4"/>
</dbReference>
<feature type="transmembrane region" description="Helical" evidence="1">
    <location>
        <begin position="50"/>
        <end position="67"/>
    </location>
</feature>
<dbReference type="GO" id="GO:0009190">
    <property type="term" value="P:cyclic nucleotide biosynthetic process"/>
    <property type="evidence" value="ECO:0007669"/>
    <property type="project" value="InterPro"/>
</dbReference>
<accession>A0A1G8XY84</accession>
<dbReference type="InterPro" id="IPR001054">
    <property type="entry name" value="A/G_cyclase"/>
</dbReference>
<proteinExistence type="predicted"/>
<keyword evidence="1" id="KW-0472">Membrane</keyword>
<sequence length="358" mass="39573">MKSHPGQSLRYEMNIWRGRDRFRRPLQWLLAPIVGAVAGLAYALMFDVEALHSAVRGVFIGTPILLYERGVILRRWRNVIRQAATPVFVVATIATYVLTILIGNAAAGTALHHLLGYMSTAREAMVMSESGLLYSLGVSTLVAFVFRLRDLIGPSLFTSLLLGRYHRPIKEERIFLFLDVSGSTHFADRYGDLETQAYLGQIFNALASPVRRSQGSIDDYIGDMAVVTWPMDRGMRDAACLRCVFDFAAVIRDQAAAWQARFGQVPEFRAVLHCGSVVTAEIGLERHKIAYFGDVVNTTGRLESLSKALGQPILVSADLLAGIRVLPPHVVAENLGFHVIRGRDEPLQISAVRLALEA</sequence>
<dbReference type="AlphaFoldDB" id="A0A1G8XY84"/>
<dbReference type="EMBL" id="FNEE01000010">
    <property type="protein sequence ID" value="SDJ95496.1"/>
    <property type="molecule type" value="Genomic_DNA"/>
</dbReference>
<dbReference type="PANTHER" id="PTHR43081:SF1">
    <property type="entry name" value="ADENYLATE CYCLASE, TERMINAL-DIFFERENTIATION SPECIFIC"/>
    <property type="match status" value="1"/>
</dbReference>
<evidence type="ECO:0000313" key="3">
    <source>
        <dbReference type="EMBL" id="SDJ95496.1"/>
    </source>
</evidence>
<protein>
    <submittedName>
        <fullName evidence="3">Adenylate cyclase, class 3</fullName>
    </submittedName>
</protein>
<dbReference type="PROSITE" id="PS50125">
    <property type="entry name" value="GUANYLATE_CYCLASE_2"/>
    <property type="match status" value="1"/>
</dbReference>
<dbReference type="SMART" id="SM00044">
    <property type="entry name" value="CYCc"/>
    <property type="match status" value="1"/>
</dbReference>
<evidence type="ECO:0000256" key="1">
    <source>
        <dbReference type="SAM" id="Phobius"/>
    </source>
</evidence>
<feature type="domain" description="Guanylate cyclase" evidence="2">
    <location>
        <begin position="174"/>
        <end position="303"/>
    </location>
</feature>
<feature type="transmembrane region" description="Helical" evidence="1">
    <location>
        <begin position="131"/>
        <end position="148"/>
    </location>
</feature>